<protein>
    <submittedName>
        <fullName evidence="2">Uncharacterized protein</fullName>
    </submittedName>
</protein>
<dbReference type="Proteomes" id="UP000515344">
    <property type="component" value="Chromosome"/>
</dbReference>
<dbReference type="AlphaFoldDB" id="A0A7G5XF56"/>
<dbReference type="KEGG" id="lacs:H4075_18860"/>
<organism evidence="2 3">
    <name type="scientific">Lacibacter sediminis</name>
    <dbReference type="NCBI Taxonomy" id="2760713"/>
    <lineage>
        <taxon>Bacteria</taxon>
        <taxon>Pseudomonadati</taxon>
        <taxon>Bacteroidota</taxon>
        <taxon>Chitinophagia</taxon>
        <taxon>Chitinophagales</taxon>
        <taxon>Chitinophagaceae</taxon>
        <taxon>Lacibacter</taxon>
    </lineage>
</organism>
<evidence type="ECO:0000313" key="2">
    <source>
        <dbReference type="EMBL" id="QNA44109.1"/>
    </source>
</evidence>
<proteinExistence type="predicted"/>
<keyword evidence="3" id="KW-1185">Reference proteome</keyword>
<sequence>MKQITKAALVVLLLSFMTSCNVFKRTPKEGCPTNGKNVGAEKLLSGEKVKKAKRFNS</sequence>
<keyword evidence="1" id="KW-0732">Signal</keyword>
<evidence type="ECO:0000313" key="3">
    <source>
        <dbReference type="Proteomes" id="UP000515344"/>
    </source>
</evidence>
<reference evidence="3" key="1">
    <citation type="submission" date="2020-08" db="EMBL/GenBank/DDBJ databases">
        <title>Lacibacter sp. S13-6-6 genome sequencing.</title>
        <authorList>
            <person name="Jin L."/>
        </authorList>
    </citation>
    <scope>NUCLEOTIDE SEQUENCE [LARGE SCALE GENOMIC DNA]</scope>
    <source>
        <strain evidence="3">S13-6-6</strain>
    </source>
</reference>
<name>A0A7G5XF56_9BACT</name>
<evidence type="ECO:0000256" key="1">
    <source>
        <dbReference type="SAM" id="SignalP"/>
    </source>
</evidence>
<dbReference type="RefSeq" id="WP_182802371.1">
    <property type="nucleotide sequence ID" value="NZ_CP060007.1"/>
</dbReference>
<gene>
    <name evidence="2" type="ORF">H4075_18860</name>
</gene>
<dbReference type="PROSITE" id="PS51257">
    <property type="entry name" value="PROKAR_LIPOPROTEIN"/>
    <property type="match status" value="1"/>
</dbReference>
<feature type="chain" id="PRO_5028879503" evidence="1">
    <location>
        <begin position="25"/>
        <end position="57"/>
    </location>
</feature>
<accession>A0A7G5XF56</accession>
<dbReference type="EMBL" id="CP060007">
    <property type="protein sequence ID" value="QNA44109.1"/>
    <property type="molecule type" value="Genomic_DNA"/>
</dbReference>
<feature type="signal peptide" evidence="1">
    <location>
        <begin position="1"/>
        <end position="24"/>
    </location>
</feature>